<evidence type="ECO:0000256" key="1">
    <source>
        <dbReference type="SAM" id="Phobius"/>
    </source>
</evidence>
<dbReference type="Proteomes" id="UP001626536">
    <property type="component" value="Plasmid pRX1"/>
</dbReference>
<reference evidence="2 3" key="1">
    <citation type="submission" date="2023-10" db="EMBL/GenBank/DDBJ databases">
        <title>Novel methanotroph of the genus Methylocapsa from a subarctic wetland.</title>
        <authorList>
            <person name="Belova S.E."/>
            <person name="Oshkin I.Y."/>
            <person name="Miroshnikov K."/>
            <person name="Dedysh S.N."/>
        </authorList>
    </citation>
    <scope>NUCLEOTIDE SEQUENCE [LARGE SCALE GENOMIC DNA]</scope>
    <source>
        <strain evidence="2 3">RX1</strain>
        <plasmid evidence="2 3">pRX1</plasmid>
    </source>
</reference>
<keyword evidence="3" id="KW-1185">Reference proteome</keyword>
<protein>
    <submittedName>
        <fullName evidence="2">Uncharacterized protein</fullName>
    </submittedName>
</protein>
<sequence length="51" mass="5273">MAADVKAYVVSLHFVVAATLIAILLRQTLGVANVVLSFLVAVLASAVTYGL</sequence>
<accession>A0ABZ0HY09</accession>
<proteinExistence type="predicted"/>
<keyword evidence="1" id="KW-1133">Transmembrane helix</keyword>
<name>A0ABZ0HY09_9HYPH</name>
<evidence type="ECO:0000313" key="3">
    <source>
        <dbReference type="Proteomes" id="UP001626536"/>
    </source>
</evidence>
<feature type="transmembrane region" description="Helical" evidence="1">
    <location>
        <begin position="7"/>
        <end position="25"/>
    </location>
</feature>
<dbReference type="InterPro" id="IPR038318">
    <property type="entry name" value="KdpD_sf"/>
</dbReference>
<keyword evidence="1" id="KW-0812">Transmembrane</keyword>
<dbReference type="Gene3D" id="1.20.120.620">
    <property type="entry name" value="Backbone structure of the membrane domain of e. Coli histidine kinase receptor kdpd"/>
    <property type="match status" value="1"/>
</dbReference>
<dbReference type="EMBL" id="CP136863">
    <property type="protein sequence ID" value="WOJ91623.1"/>
    <property type="molecule type" value="Genomic_DNA"/>
</dbReference>
<organism evidence="2 3">
    <name type="scientific">Methylocapsa polymorpha</name>
    <dbReference type="NCBI Taxonomy" id="3080828"/>
    <lineage>
        <taxon>Bacteria</taxon>
        <taxon>Pseudomonadati</taxon>
        <taxon>Pseudomonadota</taxon>
        <taxon>Alphaproteobacteria</taxon>
        <taxon>Hyphomicrobiales</taxon>
        <taxon>Beijerinckiaceae</taxon>
        <taxon>Methylocapsa</taxon>
    </lineage>
</organism>
<gene>
    <name evidence="2" type="ORF">RZS28_19370</name>
</gene>
<geneLocation type="plasmid" evidence="2 3">
    <name>pRX1</name>
</geneLocation>
<evidence type="ECO:0000313" key="2">
    <source>
        <dbReference type="EMBL" id="WOJ91623.1"/>
    </source>
</evidence>
<feature type="transmembrane region" description="Helical" evidence="1">
    <location>
        <begin position="31"/>
        <end position="50"/>
    </location>
</feature>
<keyword evidence="2" id="KW-0614">Plasmid</keyword>
<keyword evidence="1" id="KW-0472">Membrane</keyword>
<dbReference type="RefSeq" id="WP_318655049.1">
    <property type="nucleotide sequence ID" value="NZ_CP136863.1"/>
</dbReference>